<evidence type="ECO:0008006" key="3">
    <source>
        <dbReference type="Google" id="ProtNLM"/>
    </source>
</evidence>
<evidence type="ECO:0000313" key="1">
    <source>
        <dbReference type="EMBL" id="SFP14930.1"/>
    </source>
</evidence>
<name>A0A1I5MZL8_9HYPH</name>
<dbReference type="Pfam" id="PF21983">
    <property type="entry name" value="NikA-like"/>
    <property type="match status" value="1"/>
</dbReference>
<dbReference type="RefSeq" id="WP_090075649.1">
    <property type="nucleotide sequence ID" value="NZ_FOVR01000024.1"/>
</dbReference>
<dbReference type="STRING" id="655353.SAMN04488056_12429"/>
<evidence type="ECO:0000313" key="2">
    <source>
        <dbReference type="Proteomes" id="UP000199236"/>
    </source>
</evidence>
<dbReference type="Proteomes" id="UP000199236">
    <property type="component" value="Unassembled WGS sequence"/>
</dbReference>
<sequence>MRNLPEKEPRKFIKVFATRDEKEKIAALAKKANVSQSKLLLTVFMRGRLPDTSAKELTRELVKLRADLARLGNLQLKGMNEIQNGLLVAEMQEIFKETRQLTEQIERKIRLVGK</sequence>
<dbReference type="AlphaFoldDB" id="A0A1I5MZL8"/>
<reference evidence="1 2" key="1">
    <citation type="submission" date="2016-10" db="EMBL/GenBank/DDBJ databases">
        <authorList>
            <person name="de Groot N.N."/>
        </authorList>
    </citation>
    <scope>NUCLEOTIDE SEQUENCE [LARGE SCALE GENOMIC DNA]</scope>
    <source>
        <strain evidence="1 2">CGMCC 1.9157</strain>
    </source>
</reference>
<organism evidence="1 2">
    <name type="scientific">Cohaesibacter marisflavi</name>
    <dbReference type="NCBI Taxonomy" id="655353"/>
    <lineage>
        <taxon>Bacteria</taxon>
        <taxon>Pseudomonadati</taxon>
        <taxon>Pseudomonadota</taxon>
        <taxon>Alphaproteobacteria</taxon>
        <taxon>Hyphomicrobiales</taxon>
        <taxon>Cohaesibacteraceae</taxon>
    </lineage>
</organism>
<dbReference type="OrthoDB" id="7364769at2"/>
<dbReference type="EMBL" id="FOVR01000024">
    <property type="protein sequence ID" value="SFP14930.1"/>
    <property type="molecule type" value="Genomic_DNA"/>
</dbReference>
<dbReference type="InterPro" id="IPR053842">
    <property type="entry name" value="NikA-like"/>
</dbReference>
<proteinExistence type="predicted"/>
<protein>
    <recommendedName>
        <fullName evidence="3">Ribbon-helix-helix protein, copG family</fullName>
    </recommendedName>
</protein>
<accession>A0A1I5MZL8</accession>
<keyword evidence="2" id="KW-1185">Reference proteome</keyword>
<gene>
    <name evidence="1" type="ORF">SAMN04488056_12429</name>
</gene>